<dbReference type="EMBL" id="CAJVQC010000437">
    <property type="protein sequence ID" value="CAG8470549.1"/>
    <property type="molecule type" value="Genomic_DNA"/>
</dbReference>
<organism evidence="1 2">
    <name type="scientific">Racocetra persica</name>
    <dbReference type="NCBI Taxonomy" id="160502"/>
    <lineage>
        <taxon>Eukaryota</taxon>
        <taxon>Fungi</taxon>
        <taxon>Fungi incertae sedis</taxon>
        <taxon>Mucoromycota</taxon>
        <taxon>Glomeromycotina</taxon>
        <taxon>Glomeromycetes</taxon>
        <taxon>Diversisporales</taxon>
        <taxon>Gigasporaceae</taxon>
        <taxon>Racocetra</taxon>
    </lineage>
</organism>
<dbReference type="Proteomes" id="UP000789920">
    <property type="component" value="Unassembled WGS sequence"/>
</dbReference>
<name>A0ACA9KFY3_9GLOM</name>
<proteinExistence type="predicted"/>
<accession>A0ACA9KFY3</accession>
<evidence type="ECO:0000313" key="1">
    <source>
        <dbReference type="EMBL" id="CAG8470549.1"/>
    </source>
</evidence>
<sequence>MATHSFCHSISDFPKLPDTPSNISNLRTQNLDTIEHFEPLPEELGKLNILNIFVQNNPENIINNLVFLIWIYLRSPDIFPENLRVRLADKLYSYATEQEYINPDLEKQ</sequence>
<evidence type="ECO:0000313" key="2">
    <source>
        <dbReference type="Proteomes" id="UP000789920"/>
    </source>
</evidence>
<reference evidence="1" key="1">
    <citation type="submission" date="2021-06" db="EMBL/GenBank/DDBJ databases">
        <authorList>
            <person name="Kallberg Y."/>
            <person name="Tangrot J."/>
            <person name="Rosling A."/>
        </authorList>
    </citation>
    <scope>NUCLEOTIDE SEQUENCE</scope>
    <source>
        <strain evidence="1">MA461A</strain>
    </source>
</reference>
<gene>
    <name evidence="1" type="ORF">RPERSI_LOCUS560</name>
</gene>
<keyword evidence="2" id="KW-1185">Reference proteome</keyword>
<protein>
    <submittedName>
        <fullName evidence="1">7087_t:CDS:1</fullName>
    </submittedName>
</protein>
<comment type="caution">
    <text evidence="1">The sequence shown here is derived from an EMBL/GenBank/DDBJ whole genome shotgun (WGS) entry which is preliminary data.</text>
</comment>